<dbReference type="CDD" id="cd04607">
    <property type="entry name" value="CBS_pair_NTP_transferase_assoc"/>
    <property type="match status" value="1"/>
</dbReference>
<evidence type="ECO:0000313" key="4">
    <source>
        <dbReference type="Proteomes" id="UP000194003"/>
    </source>
</evidence>
<sequence length="344" mass="38635">MLIRPQDPIMEGLTVINRGAIGVALVTDDDMRLVGIVTDGDIRRGLLRHVSLEAPVAEIMGQRPITARDSDSRDHILALMRAHELDHIPIVNADGALVGLERLQQLARPVQRDNWVVLMAGGLGSRLGALTRDCPKPLLQVGSQPILEVILESYIALGFHRFFLSVNYKKHMIQDYFGHGERWGVRIDYLEEKEPLGTAGPLGLLPDRPTSPLIVMNGDLLTRLDFTRVLDFHREHEAEATLCVRQVEETVPYGVVQLENGHRLSGIHEKPVNKYFVNTGIYVLEPSALERIPAGGYLDMPDLFRQLIDSGRPTAAFPFLEYWMDIGQVGDFHQARKDYEDLFP</sequence>
<dbReference type="Gene3D" id="3.90.550.10">
    <property type="entry name" value="Spore Coat Polysaccharide Biosynthesis Protein SpsA, Chain A"/>
    <property type="match status" value="1"/>
</dbReference>
<dbReference type="EMBL" id="LVJN01000020">
    <property type="protein sequence ID" value="OSM01806.1"/>
    <property type="molecule type" value="Genomic_DNA"/>
</dbReference>
<keyword evidence="3" id="KW-0808">Transferase</keyword>
<dbReference type="Gene3D" id="3.10.580.10">
    <property type="entry name" value="CBS-domain"/>
    <property type="match status" value="1"/>
</dbReference>
<dbReference type="Pfam" id="PF00483">
    <property type="entry name" value="NTP_transferase"/>
    <property type="match status" value="1"/>
</dbReference>
<evidence type="ECO:0000256" key="1">
    <source>
        <dbReference type="PROSITE-ProRule" id="PRU00703"/>
    </source>
</evidence>
<dbReference type="Proteomes" id="UP000194003">
    <property type="component" value="Unassembled WGS sequence"/>
</dbReference>
<dbReference type="PROSITE" id="PS51371">
    <property type="entry name" value="CBS"/>
    <property type="match status" value="2"/>
</dbReference>
<dbReference type="AlphaFoldDB" id="A0A1Y2K2J3"/>
<dbReference type="GO" id="GO:0016740">
    <property type="term" value="F:transferase activity"/>
    <property type="evidence" value="ECO:0007669"/>
    <property type="project" value="UniProtKB-KW"/>
</dbReference>
<proteinExistence type="predicted"/>
<dbReference type="InterPro" id="IPR050486">
    <property type="entry name" value="Mannose-1P_guanyltransferase"/>
</dbReference>
<protein>
    <submittedName>
        <fullName evidence="3">Putative nucleotidyl transferase</fullName>
    </submittedName>
</protein>
<feature type="domain" description="CBS" evidence="2">
    <location>
        <begin position="1"/>
        <end position="52"/>
    </location>
</feature>
<evidence type="ECO:0000259" key="2">
    <source>
        <dbReference type="PROSITE" id="PS51371"/>
    </source>
</evidence>
<dbReference type="InterPro" id="IPR005835">
    <property type="entry name" value="NTP_transferase_dom"/>
</dbReference>
<dbReference type="STRING" id="1434232.MAIT1_01844"/>
<comment type="caution">
    <text evidence="3">The sequence shown here is derived from an EMBL/GenBank/DDBJ whole genome shotgun (WGS) entry which is preliminary data.</text>
</comment>
<dbReference type="InterPro" id="IPR000644">
    <property type="entry name" value="CBS_dom"/>
</dbReference>
<accession>A0A1Y2K2J3</accession>
<feature type="domain" description="CBS" evidence="2">
    <location>
        <begin position="60"/>
        <end position="116"/>
    </location>
</feature>
<keyword evidence="4" id="KW-1185">Reference proteome</keyword>
<organism evidence="3 4">
    <name type="scientific">Magnetofaba australis IT-1</name>
    <dbReference type="NCBI Taxonomy" id="1434232"/>
    <lineage>
        <taxon>Bacteria</taxon>
        <taxon>Pseudomonadati</taxon>
        <taxon>Pseudomonadota</taxon>
        <taxon>Magnetococcia</taxon>
        <taxon>Magnetococcales</taxon>
        <taxon>Magnetococcaceae</taxon>
        <taxon>Magnetofaba</taxon>
    </lineage>
</organism>
<dbReference type="CDD" id="cd06426">
    <property type="entry name" value="NTP_transferase_like_2"/>
    <property type="match status" value="1"/>
</dbReference>
<evidence type="ECO:0000313" key="3">
    <source>
        <dbReference type="EMBL" id="OSM01806.1"/>
    </source>
</evidence>
<dbReference type="InterPro" id="IPR029044">
    <property type="entry name" value="Nucleotide-diphossugar_trans"/>
</dbReference>
<reference evidence="3 4" key="1">
    <citation type="journal article" date="2016" name="BMC Genomics">
        <title>Combined genomic and structural analyses of a cultured magnetotactic bacterium reveals its niche adaptation to a dynamic environment.</title>
        <authorList>
            <person name="Araujo A.C."/>
            <person name="Morillo V."/>
            <person name="Cypriano J."/>
            <person name="Teixeira L.C."/>
            <person name="Leao P."/>
            <person name="Lyra S."/>
            <person name="Almeida L.G."/>
            <person name="Bazylinski D.A."/>
            <person name="Vasconcellos A.T."/>
            <person name="Abreu F."/>
            <person name="Lins U."/>
        </authorList>
    </citation>
    <scope>NUCLEOTIDE SEQUENCE [LARGE SCALE GENOMIC DNA]</scope>
    <source>
        <strain evidence="3 4">IT-1</strain>
    </source>
</reference>
<keyword evidence="1" id="KW-0129">CBS domain</keyword>
<dbReference type="PANTHER" id="PTHR22572">
    <property type="entry name" value="SUGAR-1-PHOSPHATE GUANYL TRANSFERASE"/>
    <property type="match status" value="1"/>
</dbReference>
<gene>
    <name evidence="3" type="ORF">MAIT1_01844</name>
</gene>
<dbReference type="SUPFAM" id="SSF54631">
    <property type="entry name" value="CBS-domain pair"/>
    <property type="match status" value="1"/>
</dbReference>
<name>A0A1Y2K2J3_9PROT</name>
<dbReference type="Pfam" id="PF00571">
    <property type="entry name" value="CBS"/>
    <property type="match status" value="2"/>
</dbReference>
<dbReference type="InterPro" id="IPR046342">
    <property type="entry name" value="CBS_dom_sf"/>
</dbReference>
<dbReference type="SUPFAM" id="SSF53448">
    <property type="entry name" value="Nucleotide-diphospho-sugar transferases"/>
    <property type="match status" value="1"/>
</dbReference>